<feature type="region of interest" description="Disordered" evidence="1">
    <location>
        <begin position="2695"/>
        <end position="2724"/>
    </location>
</feature>
<feature type="region of interest" description="Disordered" evidence="1">
    <location>
        <begin position="2169"/>
        <end position="2218"/>
    </location>
</feature>
<evidence type="ECO:0000259" key="2">
    <source>
        <dbReference type="Pfam" id="PF07727"/>
    </source>
</evidence>
<reference evidence="5" key="1">
    <citation type="journal article" date="2019" name="Sci. Rep.">
        <title>Draft genome of Tanacetum cinerariifolium, the natural source of mosquito coil.</title>
        <authorList>
            <person name="Yamashiro T."/>
            <person name="Shiraishi A."/>
            <person name="Satake H."/>
            <person name="Nakayama K."/>
        </authorList>
    </citation>
    <scope>NUCLEOTIDE SEQUENCE</scope>
</reference>
<dbReference type="PANTHER" id="PTHR33067:SF35">
    <property type="entry name" value="ASPARTIC PEPTIDASE DDI1-TYPE DOMAIN-CONTAINING PROTEIN"/>
    <property type="match status" value="1"/>
</dbReference>
<dbReference type="InterPro" id="IPR021109">
    <property type="entry name" value="Peptidase_aspartic_dom_sf"/>
</dbReference>
<dbReference type="PANTHER" id="PTHR33067">
    <property type="entry name" value="RNA-DIRECTED DNA POLYMERASE-RELATED"/>
    <property type="match status" value="1"/>
</dbReference>
<feature type="compositionally biased region" description="Polar residues" evidence="1">
    <location>
        <begin position="2200"/>
        <end position="2210"/>
    </location>
</feature>
<dbReference type="InterPro" id="IPR057670">
    <property type="entry name" value="SH3_retrovirus"/>
</dbReference>
<accession>A0A6L2NLH4</accession>
<dbReference type="InterPro" id="IPR003903">
    <property type="entry name" value="UIM_dom"/>
</dbReference>
<evidence type="ECO:0000313" key="5">
    <source>
        <dbReference type="EMBL" id="GEU85942.1"/>
    </source>
</evidence>
<gene>
    <name evidence="5" type="ORF">Tci_057920</name>
</gene>
<feature type="compositionally biased region" description="Polar residues" evidence="1">
    <location>
        <begin position="1017"/>
        <end position="1031"/>
    </location>
</feature>
<feature type="region of interest" description="Disordered" evidence="1">
    <location>
        <begin position="1000"/>
        <end position="1067"/>
    </location>
</feature>
<dbReference type="InterPro" id="IPR025724">
    <property type="entry name" value="GAG-pre-integrase_dom"/>
</dbReference>
<dbReference type="Pfam" id="PF25597">
    <property type="entry name" value="SH3_retrovirus"/>
    <property type="match status" value="1"/>
</dbReference>
<dbReference type="Gene3D" id="2.40.70.10">
    <property type="entry name" value="Acid Proteases"/>
    <property type="match status" value="1"/>
</dbReference>
<dbReference type="SUPFAM" id="SSF50630">
    <property type="entry name" value="Acid proteases"/>
    <property type="match status" value="1"/>
</dbReference>
<dbReference type="InterPro" id="IPR013103">
    <property type="entry name" value="RVT_2"/>
</dbReference>
<dbReference type="PROSITE" id="PS50330">
    <property type="entry name" value="UIM"/>
    <property type="match status" value="1"/>
</dbReference>
<feature type="region of interest" description="Disordered" evidence="1">
    <location>
        <begin position="1941"/>
        <end position="1998"/>
    </location>
</feature>
<dbReference type="Pfam" id="PF13976">
    <property type="entry name" value="gag_pre-integrs"/>
    <property type="match status" value="1"/>
</dbReference>
<dbReference type="Pfam" id="PF07727">
    <property type="entry name" value="RVT_2"/>
    <property type="match status" value="1"/>
</dbReference>
<evidence type="ECO:0000259" key="3">
    <source>
        <dbReference type="Pfam" id="PF13976"/>
    </source>
</evidence>
<evidence type="ECO:0000259" key="4">
    <source>
        <dbReference type="Pfam" id="PF25597"/>
    </source>
</evidence>
<protein>
    <submittedName>
        <fullName evidence="5">Integrase, catalytic region, zinc finger, CCHC-type, peptidase aspartic, catalytic</fullName>
    </submittedName>
</protein>
<dbReference type="CDD" id="cd00303">
    <property type="entry name" value="retropepsin_like"/>
    <property type="match status" value="1"/>
</dbReference>
<comment type="caution">
    <text evidence="5">The sequence shown here is derived from an EMBL/GenBank/DDBJ whole genome shotgun (WGS) entry which is preliminary data.</text>
</comment>
<sequence>MGTMHGVQVQLVMGELKIELGMLIQVKKGRLSATTAMDLALNVDNVFQADDCDAFDSDVDEALTTQTMFMANLSFTDPVYDEAGPSYDSDILSEDLIKMKSKALKEQTTASRPMKALTVYPPKTSAMLIPRMLPTKIQVQLTEHHKSNCVTMPAVKSKVLAPGRYAIDMEPIPPRIRNNREAHLDYLKHFKESVETLREIVEEAKWVENSNLEEHLPPVVTIVDNHTMAELLHPPTEGYAKAIVVPLILAEQFELKHSLINMMTTDQFFELEKDKTHDHIRCLRNEISNFQQRFDESFHEAWDRYTDLLRACLHHGFTELHQLNTFYNALNPTDQDSLNAAAGGNLLERSTQDVLTIIKNKSKVRNSRSKPIVSQVKAFDVNSNSEIAKLTHAVNQQTSAMTTAMTAMLKQFQANPPPAPIKAVEDICVTCGGAHPYYQCLATGGNTLPELRDNIQGYVSAAAVNYNQGNPGSRSLSSNTVANPKGELKAIITRSGLATDEPTVPTPPKSVTLEVDERVEETYTDPDLAEYTIKVPPPPKMLKALLSNKEKLQELANIPVNENCSAVILKMLPKKLRDLGKFLIPCGFSELKCKALADLGASINLMPISFWKELGLPELIPTRMTLKLANRTICTPAGIARDVFVPVGKFTFPADFVIVDYESDPRVPLILGRPFLRTTRALIDVYGEEMILYDGDKRLTLNMRHDTSSYSNQPQRESVNLINIFNVSSKDFLEVSFSNQQSGDPTFSPLQELNSSKVTNDIFDSEGCNVLSEKLLDLHSTNDLHPPLYDNPLKVEFNVENVYDDPFDSKGETIKEVDVLPSTNNEDNVFNPGILIQEEHVEIITRVVQDKKLAISNASLLFEDFNPSFYEPLFFKEDPYAKMLLSFSSENEEKAFKPGIYASEKPRWENDSGKLFAAPDSLIRGVKGCITKVERPLDRSLASACLYTKHSQELLEYVIGTCPTDFNQRDKRHAATPATRKKQVTFVDLCKTSTNNTLTHVEQQTTHKTNKPAIPSTGVNGATVASGSKPRSNTKKDMTLQAKSDMQKVEVHPRKNKSSVKQKNSRDSNISYKRTVINLNSNCVCKTCNKCLMSVNHDKCVVKSVESIIQSPVKKIWKIKQVKQVWQATGKLFATIDHSRLKNFVKKFIGIVRFGNDHFGAIMGYGDYMIGDSVIYGVYYVKGLGHNLFSVGQFCDSDMEVAFKKHSCYVRDTDGVELIKGSRGSNLYTISVEDMLKSSPICLLSKASKTKSWLWHRRLNHLNFDTINDLARKELHLLLLPVTPKIDLSFTLVIIKPHMSCEDLRKLQPTANIGIFVGYAPSRKGYRIYNKRTRCIMETIYIQFDELSESMAPVQLHTGPAPTFFTPGLISLGLVPYGSCNTLCTPTNKELEILFQPMFDEYLEPPRVERPVSPAPVVPVPVNSAGVAAESTLMDENPFAPVDNSPFINIFAPEPTSAASSSGDAIPQPDCVMIIALKWIYKVKLDEYGDVLKNKARLVAKGYRQEEGIDFKDSFVPVARIEAIRIFIANAASKNMTIYQMDVKTTFFNSKLKEEVYVSQPEGFVDPDHPTHVYHLKKALYSLKQSPRAWYDTLSWFLLDNKFSKGAKFGMDSCDPFDTPMVDRLKLDEDPLEILINQTRFCSMVGYLMYLTASRPDIVFVVEKGVVIFFFVTTDYQLADIFTKALPRERFEFLLLRFGMKSMYPKTLKHLQEDTMADMNIPANDAPVVKQLGAHRQNCQLDEQWLNLHKDILRDALDITPTNDNNPFMAPPSSDTVIEYVNTLGYPSTLRNMSAMYVGKDGREIFGMSIPDALLTDEIKEAPNYGEYQEHVAKYQQYLDAEHGKATEGGAIESAKATKGPARPVVIRETDSGRIQPLPKVQGKRKEKVIDEQAAHDLLTLQTSKNKSPIDQFIFQRRTLMLAESSGVAESPSLDTELALTNSETESNDVVPKINTRDQDEVQARPNPGIQDEGQAGPNPGEKDEGHVGSNPGDAQDLNLNQQMDEEITTTSYPSVKENLKLPSKEQVIPEDLAIYTRTLSFLHNLEKDLIFTNQFFMKKQQEEDLRKTNVEVEVQSMVSVPFIKTPHHHDNNYSTTTTTSTTIKLHRLNPTAIDLLTVDMKEILQQRMFESKSYEAHKDHKKLYEELEKSLERDYSDQLLSDLDKALQKKRKRRASDAPGTSGALGSSQLPPPPPSPSTITFGLTQQQGSKAPSSSKSVVSTSYSMAWITSDTKYESVDSKNDQLPKADSRKDWWKPLPEEERPATPEPAWTIPSSNVSDIKNNWATALASTYVTPAENSLLAKTGDMTNFLNWYCHLEYLRHGSKGSSPTLSISKMKAASYLDFGLELLVPEQMWIEDVCTYDISAKYGISHWWFNRQKFYIDRHDFSSRQKEVRSHIRILNVVRIKAYSRYGDFEDLNLLLLQGHLDHLPSSDKRMLSTATQLNLTKPGWDDVGYEFKHDYTITESPRAVMFPVNNNKQKIMRFNEIYKFSDGPLTWILEALSYIVNEFKIKRINSGAKKEWGLSLRRRFECCILPNWMSLDALDITLTNDNNLFVIPSSSDTVIEYVNTLGYPSTLRNVSTTTSCATDSVGIIHSSNIDYAKRIWEEFVQSIQTFLTDRKNLATASRGKKTTHLLIPGVSYVGNDGKKIFGMSIPDALLTGEIKGAPYYREYQEHVAKYQQYLDVEHGKAAEGGATESSKATKETPDEPSPAKRSKGGLVRKIRKPMSSLKLVDEPSAEGVSVEEPAYNEEEANLQRALKLSLKEQAGRNQGPARLVVIREPDSGRIQPLLEFIFHRRTPILAEASGPAESPSMDAELALTDSETESDDVVPKINTEDQDEGRARPNPGIQDEGSQPQPSHVVPAGPNLESMDLEAIDASTLQNPEQMDEEITTTAYLSVYENIKLPSEEQVIPEDPASSTRTLSFLYNLEKDLSFTDQFFMEKQQEKDPRKTNAQAEVQSMVSVPIHQDTSSVPSMTTLTIDLTLSQSGASLPTSTTTTTTLAVTTTTIPPPPPQP</sequence>
<evidence type="ECO:0000256" key="1">
    <source>
        <dbReference type="SAM" id="MobiDB-lite"/>
    </source>
</evidence>
<dbReference type="EMBL" id="BKCJ010009214">
    <property type="protein sequence ID" value="GEU85942.1"/>
    <property type="molecule type" value="Genomic_DNA"/>
</dbReference>
<feature type="compositionally biased region" description="Low complexity" evidence="1">
    <location>
        <begin position="2998"/>
        <end position="3013"/>
    </location>
</feature>
<proteinExistence type="predicted"/>
<feature type="domain" description="GAG-pre-integrase" evidence="3">
    <location>
        <begin position="1226"/>
        <end position="1284"/>
    </location>
</feature>
<organism evidence="5">
    <name type="scientific">Tanacetum cinerariifolium</name>
    <name type="common">Dalmatian daisy</name>
    <name type="synonym">Chrysanthemum cinerariifolium</name>
    <dbReference type="NCBI Taxonomy" id="118510"/>
    <lineage>
        <taxon>Eukaryota</taxon>
        <taxon>Viridiplantae</taxon>
        <taxon>Streptophyta</taxon>
        <taxon>Embryophyta</taxon>
        <taxon>Tracheophyta</taxon>
        <taxon>Spermatophyta</taxon>
        <taxon>Magnoliopsida</taxon>
        <taxon>eudicotyledons</taxon>
        <taxon>Gunneridae</taxon>
        <taxon>Pentapetalae</taxon>
        <taxon>asterids</taxon>
        <taxon>campanulids</taxon>
        <taxon>Asterales</taxon>
        <taxon>Asteraceae</taxon>
        <taxon>Asteroideae</taxon>
        <taxon>Anthemideae</taxon>
        <taxon>Anthemidinae</taxon>
        <taxon>Tanacetum</taxon>
    </lineage>
</organism>
<feature type="compositionally biased region" description="Basic and acidic residues" evidence="1">
    <location>
        <begin position="2236"/>
        <end position="2266"/>
    </location>
</feature>
<feature type="domain" description="Retroviral polymerase SH3-like" evidence="4">
    <location>
        <begin position="1298"/>
        <end position="1347"/>
    </location>
</feature>
<name>A0A6L2NLH4_TANCI</name>
<feature type="region of interest" description="Disordered" evidence="1">
    <location>
        <begin position="2236"/>
        <end position="2275"/>
    </location>
</feature>
<feature type="region of interest" description="Disordered" evidence="1">
    <location>
        <begin position="2808"/>
        <end position="2872"/>
    </location>
</feature>
<feature type="region of interest" description="Disordered" evidence="1">
    <location>
        <begin position="2996"/>
        <end position="3021"/>
    </location>
</feature>
<feature type="domain" description="Reverse transcriptase Ty1/copia-type" evidence="2">
    <location>
        <begin position="1468"/>
        <end position="1605"/>
    </location>
</feature>